<dbReference type="EMBL" id="BQNB010013103">
    <property type="protein sequence ID" value="GJT11884.1"/>
    <property type="molecule type" value="Genomic_DNA"/>
</dbReference>
<comment type="caution">
    <text evidence="1">The sequence shown here is derived from an EMBL/GenBank/DDBJ whole genome shotgun (WGS) entry which is preliminary data.</text>
</comment>
<reference evidence="1" key="1">
    <citation type="journal article" date="2022" name="Int. J. Mol. Sci.">
        <title>Draft Genome of Tanacetum Coccineum: Genomic Comparison of Closely Related Tanacetum-Family Plants.</title>
        <authorList>
            <person name="Yamashiro T."/>
            <person name="Shiraishi A."/>
            <person name="Nakayama K."/>
            <person name="Satake H."/>
        </authorList>
    </citation>
    <scope>NUCLEOTIDE SEQUENCE</scope>
</reference>
<gene>
    <name evidence="1" type="ORF">Tco_0858926</name>
</gene>
<evidence type="ECO:0000313" key="1">
    <source>
        <dbReference type="EMBL" id="GJT11884.1"/>
    </source>
</evidence>
<accession>A0ABQ5BCD1</accession>
<proteinExistence type="predicted"/>
<keyword evidence="2" id="KW-1185">Reference proteome</keyword>
<reference evidence="1" key="2">
    <citation type="submission" date="2022-01" db="EMBL/GenBank/DDBJ databases">
        <authorList>
            <person name="Yamashiro T."/>
            <person name="Shiraishi A."/>
            <person name="Satake H."/>
            <person name="Nakayama K."/>
        </authorList>
    </citation>
    <scope>NUCLEOTIDE SEQUENCE</scope>
</reference>
<evidence type="ECO:0008006" key="3">
    <source>
        <dbReference type="Google" id="ProtNLM"/>
    </source>
</evidence>
<evidence type="ECO:0000313" key="2">
    <source>
        <dbReference type="Proteomes" id="UP001151760"/>
    </source>
</evidence>
<organism evidence="1 2">
    <name type="scientific">Tanacetum coccineum</name>
    <dbReference type="NCBI Taxonomy" id="301880"/>
    <lineage>
        <taxon>Eukaryota</taxon>
        <taxon>Viridiplantae</taxon>
        <taxon>Streptophyta</taxon>
        <taxon>Embryophyta</taxon>
        <taxon>Tracheophyta</taxon>
        <taxon>Spermatophyta</taxon>
        <taxon>Magnoliopsida</taxon>
        <taxon>eudicotyledons</taxon>
        <taxon>Gunneridae</taxon>
        <taxon>Pentapetalae</taxon>
        <taxon>asterids</taxon>
        <taxon>campanulids</taxon>
        <taxon>Asterales</taxon>
        <taxon>Asteraceae</taxon>
        <taxon>Asteroideae</taxon>
        <taxon>Anthemideae</taxon>
        <taxon>Anthemidinae</taxon>
        <taxon>Tanacetum</taxon>
    </lineage>
</organism>
<protein>
    <recommendedName>
        <fullName evidence="3">Phospholipid scramblase</fullName>
    </recommendedName>
</protein>
<name>A0ABQ5BCD1_9ASTR</name>
<dbReference type="Proteomes" id="UP001151760">
    <property type="component" value="Unassembled WGS sequence"/>
</dbReference>
<sequence length="439" mass="50280">MGSTGIFTCCHRLRLSALLRLTHPLCANIARHPWFLGIGSSQCLVAKRHFRFACPLPLTRVLHSKVARSPIESLYIPQLWHMHAPFIFGGKSADQWSSYSPLFQGCRFKATLLAVSGPYLLYYEHGSFRGLSCVLWLMSRVCLDLLPLSRPATEIVLCPRCPITLLCLVAKPDFGYSRSNCSWTLWEILYEGVTLDTFYMNPRSGDITQGLPKVHRILDVATRTHRARFGRSDLLPSRLIGITPTELHDTQSFMIGRSFSRNRSGFSKTQLSWEYSCEYMILRCDNVHLVRQRLYDSWKSRMGLYMQNREHGRMILESVENGPLSWLVEENGVIITKKYAELFAAEKIQADQLLKFMGREFSYDAKVTGHMVGLPQLKRPGLQHYIRRKPMLPEAQKLGPQLLDEAQLALLVIQNSAGQAQTIILDMCFRTAYLDTYYF</sequence>